<dbReference type="PANTHER" id="PTHR38099:SF1">
    <property type="entry name" value="LARGE RIBOSOMAL RNA SUBUNIT ACCUMULATION PROTEIN YCED"/>
    <property type="match status" value="1"/>
</dbReference>
<feature type="region of interest" description="Disordered" evidence="6">
    <location>
        <begin position="137"/>
        <end position="161"/>
    </location>
</feature>
<dbReference type="Proteomes" id="UP000243629">
    <property type="component" value="Unassembled WGS sequence"/>
</dbReference>
<organism evidence="7 8">
    <name type="scientific">Halopseudomonas yangmingensis</name>
    <dbReference type="NCBI Taxonomy" id="1720063"/>
    <lineage>
        <taxon>Bacteria</taxon>
        <taxon>Pseudomonadati</taxon>
        <taxon>Pseudomonadota</taxon>
        <taxon>Gammaproteobacteria</taxon>
        <taxon>Pseudomonadales</taxon>
        <taxon>Pseudomonadaceae</taxon>
        <taxon>Halopseudomonas</taxon>
    </lineage>
</organism>
<keyword evidence="4" id="KW-0690">Ribosome biogenesis</keyword>
<sequence>MSGPIPAHVEPRKLTDRAVAFNGQLDSRLMPRLSALLHEPAGLAEVQLQFERDEQGVRLMRGHYRLDVTLICQRCLESVTLPLDSRCVVGFVDSDEAARQLPRSYEPVIVDDETLDLHALIEDELLLALPAVPMHPDEHCQHPSGFQPDPDDSDKAEKPNPFSVLATLKRDI</sequence>
<dbReference type="GO" id="GO:0005829">
    <property type="term" value="C:cytosol"/>
    <property type="evidence" value="ECO:0007669"/>
    <property type="project" value="TreeGrafter"/>
</dbReference>
<evidence type="ECO:0000256" key="1">
    <source>
        <dbReference type="ARBA" id="ARBA00002868"/>
    </source>
</evidence>
<evidence type="ECO:0000313" key="7">
    <source>
        <dbReference type="EMBL" id="SFM38309.1"/>
    </source>
</evidence>
<dbReference type="STRING" id="1720063.SAMN05216217_104117"/>
<evidence type="ECO:0000256" key="3">
    <source>
        <dbReference type="ARBA" id="ARBA00015716"/>
    </source>
</evidence>
<dbReference type="GO" id="GO:0042254">
    <property type="term" value="P:ribosome biogenesis"/>
    <property type="evidence" value="ECO:0007669"/>
    <property type="project" value="UniProtKB-KW"/>
</dbReference>
<protein>
    <recommendedName>
        <fullName evidence="3">Large ribosomal RNA subunit accumulation protein YceD</fullName>
    </recommendedName>
    <alternativeName>
        <fullName evidence="5">23S rRNA accumulation protein YceD</fullName>
    </alternativeName>
</protein>
<comment type="function">
    <text evidence="1">Plays a role in synthesis, processing and/or stability of 23S rRNA.</text>
</comment>
<dbReference type="EMBL" id="FOUI01000004">
    <property type="protein sequence ID" value="SFM38309.1"/>
    <property type="molecule type" value="Genomic_DNA"/>
</dbReference>
<name>A0A1I4QE25_9GAMM</name>
<dbReference type="AlphaFoldDB" id="A0A1I4QE25"/>
<proteinExistence type="inferred from homology"/>
<accession>A0A1I4QE25</accession>
<evidence type="ECO:0000256" key="5">
    <source>
        <dbReference type="ARBA" id="ARBA00031841"/>
    </source>
</evidence>
<keyword evidence="8" id="KW-1185">Reference proteome</keyword>
<dbReference type="InterPro" id="IPR039255">
    <property type="entry name" value="YceD_bac"/>
</dbReference>
<evidence type="ECO:0000256" key="6">
    <source>
        <dbReference type="SAM" id="MobiDB-lite"/>
    </source>
</evidence>
<evidence type="ECO:0000256" key="2">
    <source>
        <dbReference type="ARBA" id="ARBA00010740"/>
    </source>
</evidence>
<gene>
    <name evidence="7" type="ORF">SAMN05216217_104117</name>
</gene>
<evidence type="ECO:0000256" key="4">
    <source>
        <dbReference type="ARBA" id="ARBA00022517"/>
    </source>
</evidence>
<comment type="similarity">
    <text evidence="2">Belongs to the DUF177 domain family.</text>
</comment>
<reference evidence="8" key="1">
    <citation type="submission" date="2016-10" db="EMBL/GenBank/DDBJ databases">
        <authorList>
            <person name="Varghese N."/>
            <person name="Submissions S."/>
        </authorList>
    </citation>
    <scope>NUCLEOTIDE SEQUENCE [LARGE SCALE GENOMIC DNA]</scope>
    <source>
        <strain evidence="8">DSM 24213</strain>
    </source>
</reference>
<dbReference type="PANTHER" id="PTHR38099">
    <property type="entry name" value="LARGE RIBOSOMAL RNA SUBUNIT ACCUMULATION PROTEIN YCED"/>
    <property type="match status" value="1"/>
</dbReference>
<dbReference type="InterPro" id="IPR003772">
    <property type="entry name" value="YceD"/>
</dbReference>
<dbReference type="OrthoDB" id="9786771at2"/>
<evidence type="ECO:0000313" key="8">
    <source>
        <dbReference type="Proteomes" id="UP000243629"/>
    </source>
</evidence>
<dbReference type="Pfam" id="PF02620">
    <property type="entry name" value="YceD"/>
    <property type="match status" value="1"/>
</dbReference>